<feature type="region of interest" description="Disordered" evidence="1">
    <location>
        <begin position="196"/>
        <end position="215"/>
    </location>
</feature>
<proteinExistence type="predicted"/>
<feature type="signal peptide" evidence="3">
    <location>
        <begin position="1"/>
        <end position="24"/>
    </location>
</feature>
<dbReference type="PANTHER" id="PTHR48007:SF4">
    <property type="entry name" value="LEUCINE-RICH REPEAT RECEPTOR-LIKE PROTEIN KINASE PXC1"/>
    <property type="match status" value="1"/>
</dbReference>
<sequence length="430" mass="47182">MKMSSIKKLLLSATVLLLSKNVFGSDCSELESAIGLLGSDFKSTYNTNDCCTFNGVVCDNNKNVVGIKFHNVNGSQSDISEVFEKLANLKSLTSLDLSGNGFAGYFPYSLTKLTSLKSLDLSNNKFNGTIPFDAKNLSNLEQLNLEGNSDIYGYVPIRNVTSCNYGNTNLCNLPNASCKSASKECTIDDVNKTNEYNGYPTHSSAERSVGDSNTRDTSTYYDDYVYGGYNNYDNSYGYGNTGYGYGNTGYGYGNTGYGYGNTGYGNNGYYYYEDDYGSPISDLFKTFIGFGLFSLLALICCLCCICRTCCGSSRTPGITTTTSTKPFGLYQTNNTATIHKPTKPTTTTINVNNEQNPYVTHTYTTTTNGNNQDITNINTHSNYNVPNGYPQGSYPPPPQTYNPQYGKPYGYGVKREVEEVKEVKVKTEEK</sequence>
<name>A0A1Y2D242_9FUNG</name>
<comment type="caution">
    <text evidence="4">The sequence shown here is derived from an EMBL/GenBank/DDBJ whole genome shotgun (WGS) entry which is preliminary data.</text>
</comment>
<evidence type="ECO:0000313" key="4">
    <source>
        <dbReference type="EMBL" id="ORY53358.1"/>
    </source>
</evidence>
<keyword evidence="2" id="KW-0812">Transmembrane</keyword>
<feature type="chain" id="PRO_5012101497" description="L domain-like protein" evidence="3">
    <location>
        <begin position="25"/>
        <end position="430"/>
    </location>
</feature>
<reference evidence="4 5" key="1">
    <citation type="submission" date="2016-08" db="EMBL/GenBank/DDBJ databases">
        <title>A Parts List for Fungal Cellulosomes Revealed by Comparative Genomics.</title>
        <authorList>
            <consortium name="DOE Joint Genome Institute"/>
            <person name="Haitjema C.H."/>
            <person name="Gilmore S.P."/>
            <person name="Henske J.K."/>
            <person name="Solomon K.V."/>
            <person name="De Groot R."/>
            <person name="Kuo A."/>
            <person name="Mondo S.J."/>
            <person name="Salamov A.A."/>
            <person name="Labutti K."/>
            <person name="Zhao Z."/>
            <person name="Chiniquy J."/>
            <person name="Barry K."/>
            <person name="Brewer H.M."/>
            <person name="Purvine S.O."/>
            <person name="Wright A.T."/>
            <person name="Boxma B."/>
            <person name="Van Alen T."/>
            <person name="Hackstein J.H."/>
            <person name="Baker S.E."/>
            <person name="Grigoriev I.V."/>
            <person name="O'Malley M.A."/>
        </authorList>
    </citation>
    <scope>NUCLEOTIDE SEQUENCE [LARGE SCALE GENOMIC DNA]</scope>
    <source>
        <strain evidence="4 5">G1</strain>
    </source>
</reference>
<keyword evidence="5" id="KW-1185">Reference proteome</keyword>
<dbReference type="Proteomes" id="UP000193920">
    <property type="component" value="Unassembled WGS sequence"/>
</dbReference>
<dbReference type="InterPro" id="IPR046959">
    <property type="entry name" value="PRK1-6/SRF4-like"/>
</dbReference>
<dbReference type="Pfam" id="PF13855">
    <property type="entry name" value="LRR_8"/>
    <property type="match status" value="1"/>
</dbReference>
<evidence type="ECO:0000313" key="5">
    <source>
        <dbReference type="Proteomes" id="UP000193920"/>
    </source>
</evidence>
<evidence type="ECO:0008006" key="6">
    <source>
        <dbReference type="Google" id="ProtNLM"/>
    </source>
</evidence>
<evidence type="ECO:0000256" key="3">
    <source>
        <dbReference type="SAM" id="SignalP"/>
    </source>
</evidence>
<dbReference type="InterPro" id="IPR001611">
    <property type="entry name" value="Leu-rich_rpt"/>
</dbReference>
<evidence type="ECO:0000256" key="2">
    <source>
        <dbReference type="SAM" id="Phobius"/>
    </source>
</evidence>
<keyword evidence="3" id="KW-0732">Signal</keyword>
<protein>
    <recommendedName>
        <fullName evidence="6">L domain-like protein</fullName>
    </recommendedName>
</protein>
<gene>
    <name evidence="4" type="ORF">LY90DRAFT_285443</name>
</gene>
<dbReference type="EMBL" id="MCOG01000091">
    <property type="protein sequence ID" value="ORY53358.1"/>
    <property type="molecule type" value="Genomic_DNA"/>
</dbReference>
<keyword evidence="2" id="KW-0472">Membrane</keyword>
<dbReference type="PANTHER" id="PTHR48007">
    <property type="entry name" value="LEUCINE-RICH REPEAT RECEPTOR-LIKE PROTEIN KINASE PXC1"/>
    <property type="match status" value="1"/>
</dbReference>
<dbReference type="OrthoDB" id="676979at2759"/>
<accession>A0A1Y2D242</accession>
<dbReference type="InterPro" id="IPR032675">
    <property type="entry name" value="LRR_dom_sf"/>
</dbReference>
<feature type="transmembrane region" description="Helical" evidence="2">
    <location>
        <begin position="287"/>
        <end position="306"/>
    </location>
</feature>
<keyword evidence="2" id="KW-1133">Transmembrane helix</keyword>
<dbReference type="Gene3D" id="3.80.10.10">
    <property type="entry name" value="Ribonuclease Inhibitor"/>
    <property type="match status" value="1"/>
</dbReference>
<organism evidence="4 5">
    <name type="scientific">Neocallimastix californiae</name>
    <dbReference type="NCBI Taxonomy" id="1754190"/>
    <lineage>
        <taxon>Eukaryota</taxon>
        <taxon>Fungi</taxon>
        <taxon>Fungi incertae sedis</taxon>
        <taxon>Chytridiomycota</taxon>
        <taxon>Chytridiomycota incertae sedis</taxon>
        <taxon>Neocallimastigomycetes</taxon>
        <taxon>Neocallimastigales</taxon>
        <taxon>Neocallimastigaceae</taxon>
        <taxon>Neocallimastix</taxon>
    </lineage>
</organism>
<dbReference type="AlphaFoldDB" id="A0A1Y2D242"/>
<dbReference type="SUPFAM" id="SSF52058">
    <property type="entry name" value="L domain-like"/>
    <property type="match status" value="1"/>
</dbReference>
<evidence type="ECO:0000256" key="1">
    <source>
        <dbReference type="SAM" id="MobiDB-lite"/>
    </source>
</evidence>